<proteinExistence type="predicted"/>
<dbReference type="GO" id="GO:0003712">
    <property type="term" value="F:transcription coregulator activity"/>
    <property type="evidence" value="ECO:0007669"/>
    <property type="project" value="TreeGrafter"/>
</dbReference>
<keyword evidence="2" id="KW-0805">Transcription regulation</keyword>
<evidence type="ECO:0000256" key="4">
    <source>
        <dbReference type="ARBA" id="ARBA00023242"/>
    </source>
</evidence>
<feature type="compositionally biased region" description="Basic and acidic residues" evidence="5">
    <location>
        <begin position="290"/>
        <end position="317"/>
    </location>
</feature>
<dbReference type="EMBL" id="FMSP01000001">
    <property type="protein sequence ID" value="SCV67007.1"/>
    <property type="molecule type" value="Genomic_DNA"/>
</dbReference>
<name>A0A238F1T8_9BASI</name>
<feature type="compositionally biased region" description="Polar residues" evidence="5">
    <location>
        <begin position="1"/>
        <end position="12"/>
    </location>
</feature>
<feature type="compositionally biased region" description="Acidic residues" evidence="5">
    <location>
        <begin position="331"/>
        <end position="341"/>
    </location>
</feature>
<evidence type="ECO:0000256" key="5">
    <source>
        <dbReference type="SAM" id="MobiDB-lite"/>
    </source>
</evidence>
<keyword evidence="4" id="KW-0539">Nucleus</keyword>
<reference evidence="7" key="1">
    <citation type="submission" date="2016-09" db="EMBL/GenBank/DDBJ databases">
        <authorList>
            <person name="Jeantristanb JTB J.-T."/>
            <person name="Ricardo R."/>
        </authorList>
    </citation>
    <scope>NUCLEOTIDE SEQUENCE [LARGE SCALE GENOMIC DNA]</scope>
</reference>
<feature type="region of interest" description="Disordered" evidence="5">
    <location>
        <begin position="290"/>
        <end position="416"/>
    </location>
</feature>
<evidence type="ECO:0000313" key="6">
    <source>
        <dbReference type="EMBL" id="SCV67007.1"/>
    </source>
</evidence>
<dbReference type="GO" id="GO:0000124">
    <property type="term" value="C:SAGA complex"/>
    <property type="evidence" value="ECO:0007669"/>
    <property type="project" value="TreeGrafter"/>
</dbReference>
<feature type="compositionally biased region" description="Polar residues" evidence="5">
    <location>
        <begin position="362"/>
        <end position="371"/>
    </location>
</feature>
<dbReference type="STRING" id="269621.A0A238F1T8"/>
<dbReference type="GO" id="GO:0006366">
    <property type="term" value="P:transcription by RNA polymerase II"/>
    <property type="evidence" value="ECO:0007669"/>
    <property type="project" value="InterPro"/>
</dbReference>
<dbReference type="CDD" id="cd22926">
    <property type="entry name" value="HFD_SPT3"/>
    <property type="match status" value="1"/>
</dbReference>
<keyword evidence="3" id="KW-0804">Transcription</keyword>
<evidence type="ECO:0000256" key="3">
    <source>
        <dbReference type="ARBA" id="ARBA00023163"/>
    </source>
</evidence>
<dbReference type="GO" id="GO:0005634">
    <property type="term" value="C:nucleus"/>
    <property type="evidence" value="ECO:0007669"/>
    <property type="project" value="UniProtKB-SubCell"/>
</dbReference>
<evidence type="ECO:0000313" key="7">
    <source>
        <dbReference type="Proteomes" id="UP000198372"/>
    </source>
</evidence>
<evidence type="ECO:0000256" key="1">
    <source>
        <dbReference type="ARBA" id="ARBA00004123"/>
    </source>
</evidence>
<dbReference type="PANTHER" id="PTHR11380">
    <property type="entry name" value="TRANSCRIPTION INITIATION FACTOR TFIID/SUPT3-RELATED"/>
    <property type="match status" value="1"/>
</dbReference>
<protein>
    <submittedName>
        <fullName evidence="6">BQ2448_5653 protein</fullName>
    </submittedName>
</protein>
<evidence type="ECO:0000256" key="2">
    <source>
        <dbReference type="ARBA" id="ARBA00023015"/>
    </source>
</evidence>
<keyword evidence="7" id="KW-1185">Reference proteome</keyword>
<dbReference type="AlphaFoldDB" id="A0A238F1T8"/>
<dbReference type="PANTHER" id="PTHR11380:SF16">
    <property type="entry name" value="TRANSCRIPTION INITIATION PROTEIN SPT3 HOMOLOG"/>
    <property type="match status" value="1"/>
</dbReference>
<comment type="subcellular location">
    <subcellularLocation>
        <location evidence="1">Nucleus</location>
    </subcellularLocation>
</comment>
<organism evidence="6 7">
    <name type="scientific">Microbotryum intermedium</name>
    <dbReference type="NCBI Taxonomy" id="269621"/>
    <lineage>
        <taxon>Eukaryota</taxon>
        <taxon>Fungi</taxon>
        <taxon>Dikarya</taxon>
        <taxon>Basidiomycota</taxon>
        <taxon>Pucciniomycotina</taxon>
        <taxon>Microbotryomycetes</taxon>
        <taxon>Microbotryales</taxon>
        <taxon>Microbotryaceae</taxon>
        <taxon>Microbotryum</taxon>
    </lineage>
</organism>
<accession>A0A238F1T8</accession>
<dbReference type="Proteomes" id="UP000198372">
    <property type="component" value="Unassembled WGS sequence"/>
</dbReference>
<dbReference type="OrthoDB" id="66982at2759"/>
<feature type="region of interest" description="Disordered" evidence="5">
    <location>
        <begin position="1"/>
        <end position="20"/>
    </location>
</feature>
<dbReference type="Pfam" id="PF02269">
    <property type="entry name" value="TFIID-18kDa"/>
    <property type="match status" value="1"/>
</dbReference>
<dbReference type="InterPro" id="IPR003195">
    <property type="entry name" value="TFIID_TAF13"/>
</dbReference>
<sequence>MTSTPTNGSNALSSSTVPTTPSTRYSVEIAQMLFVLGRRADVDRDLDEEVLVYLEQIVQSQLVDMVTEARSLAARRVGSTSSGTGLGPSSTRQLQVDDLLFLIRHDTTKLNRLKTYLGWKDVRKKFKDTDQDDEPEVMDEPVAVAARSTSERAYRAPNKSIKLPWEITTIYGDCLPEASEDEDTHLELTREMRKQLKDADELTKHMTKEEYNFYTECRQASFVYKKGKKFREFLNLGIVIESTLTDDALDVLGFLAFEIIRTISEAGLEFRKIVTLAKAENALRLLRKEKEEEERQREKKEGVEESAKGKGKEEGERKKRNLRGKGRETELMDVDGVEGGEEQSAMDSPPVSSSKRQRKSEPSTITTTNLKDSNEFKESLTKMTSTSSPPRPHSIPTGLFSAPPEPVSKSSMVTTPGGTHRLAAEQIVQALVAEVATKEKQALQWGDVHGGVEAWQRGRIGVKKCGMGNWRAGVQRSPSRFF</sequence>
<gene>
    <name evidence="6" type="ORF">BQ2448_5653</name>
</gene>